<dbReference type="HOGENOM" id="CLU_3117091_0_0_9"/>
<dbReference type="AlphaFoldDB" id="R4KII3"/>
<proteinExistence type="predicted"/>
<keyword evidence="2" id="KW-1185">Reference proteome</keyword>
<sequence length="50" mass="5937">MSDREHAISALTQMIRSNNEKAEKNQELKEWFNNLNRDLMQAVEFLRKSA</sequence>
<evidence type="ECO:0000313" key="1">
    <source>
        <dbReference type="EMBL" id="AGL02429.1"/>
    </source>
</evidence>
<protein>
    <submittedName>
        <fullName evidence="1">Uncharacterized protein</fullName>
    </submittedName>
</protein>
<dbReference type="OrthoDB" id="1787473at2"/>
<accession>R4KII3</accession>
<name>R4KII3_9FIRM</name>
<gene>
    <name evidence="1" type="ORF">Desgi_3051</name>
</gene>
<dbReference type="EMBL" id="CP003273">
    <property type="protein sequence ID" value="AGL02429.1"/>
    <property type="molecule type" value="Genomic_DNA"/>
</dbReference>
<dbReference type="STRING" id="767817.Desgi_3051"/>
<organism evidence="1 2">
    <name type="scientific">Desulfoscipio gibsoniae DSM 7213</name>
    <dbReference type="NCBI Taxonomy" id="767817"/>
    <lineage>
        <taxon>Bacteria</taxon>
        <taxon>Bacillati</taxon>
        <taxon>Bacillota</taxon>
        <taxon>Clostridia</taxon>
        <taxon>Eubacteriales</taxon>
        <taxon>Desulfallaceae</taxon>
        <taxon>Desulfoscipio</taxon>
    </lineage>
</organism>
<evidence type="ECO:0000313" key="2">
    <source>
        <dbReference type="Proteomes" id="UP000013520"/>
    </source>
</evidence>
<dbReference type="RefSeq" id="WP_006520703.1">
    <property type="nucleotide sequence ID" value="NC_021184.1"/>
</dbReference>
<dbReference type="Proteomes" id="UP000013520">
    <property type="component" value="Chromosome"/>
</dbReference>
<reference evidence="1 2" key="1">
    <citation type="submission" date="2012-01" db="EMBL/GenBank/DDBJ databases">
        <title>Complete sequence of Desulfotomaculum gibsoniae DSM 7213.</title>
        <authorList>
            <consortium name="US DOE Joint Genome Institute"/>
            <person name="Lucas S."/>
            <person name="Han J."/>
            <person name="Lapidus A."/>
            <person name="Cheng J.-F."/>
            <person name="Goodwin L."/>
            <person name="Pitluck S."/>
            <person name="Peters L."/>
            <person name="Ovchinnikova G."/>
            <person name="Teshima H."/>
            <person name="Detter J.C."/>
            <person name="Han C."/>
            <person name="Tapia R."/>
            <person name="Land M."/>
            <person name="Hauser L."/>
            <person name="Kyrpides N."/>
            <person name="Ivanova N."/>
            <person name="Pagani I."/>
            <person name="Parshina S."/>
            <person name="Plugge C."/>
            <person name="Muyzer G."/>
            <person name="Kuever J."/>
            <person name="Ivanova A."/>
            <person name="Nazina T."/>
            <person name="Klenk H.-P."/>
            <person name="Brambilla E."/>
            <person name="Spring S."/>
            <person name="Stams A.F."/>
            <person name="Woyke T."/>
        </authorList>
    </citation>
    <scope>NUCLEOTIDE SEQUENCE [LARGE SCALE GENOMIC DNA]</scope>
    <source>
        <strain evidence="1 2">DSM 7213</strain>
    </source>
</reference>
<dbReference type="KEGG" id="dgi:Desgi_3051"/>